<dbReference type="Proteomes" id="UP000647860">
    <property type="component" value="Unassembled WGS sequence"/>
</dbReference>
<keyword evidence="2" id="KW-1185">Reference proteome</keyword>
<comment type="caution">
    <text evidence="1">The sequence shown here is derived from an EMBL/GenBank/DDBJ whole genome shotgun (WGS) entry which is preliminary data.</text>
</comment>
<accession>A0ABQ4IJI6</accession>
<gene>
    <name evidence="1" type="ORF">Vgi01_45670</name>
</gene>
<organism evidence="1 2">
    <name type="scientific">Micromonospora gifhornensis</name>
    <dbReference type="NCBI Taxonomy" id="84594"/>
    <lineage>
        <taxon>Bacteria</taxon>
        <taxon>Bacillati</taxon>
        <taxon>Actinomycetota</taxon>
        <taxon>Actinomycetes</taxon>
        <taxon>Micromonosporales</taxon>
        <taxon>Micromonosporaceae</taxon>
        <taxon>Micromonospora</taxon>
    </lineage>
</organism>
<evidence type="ECO:0000313" key="2">
    <source>
        <dbReference type="Proteomes" id="UP000647860"/>
    </source>
</evidence>
<sequence>MLLVAVTETPSARIRYAVSAAFRATSTAMSNSSGADERSIIRPLPARPGIRVARGYHPYKVHKHTESAAPVADQPCGAG</sequence>
<proteinExistence type="predicted"/>
<evidence type="ECO:0000313" key="1">
    <source>
        <dbReference type="EMBL" id="GIJ17883.1"/>
    </source>
</evidence>
<reference evidence="1 2" key="1">
    <citation type="submission" date="2021-01" db="EMBL/GenBank/DDBJ databases">
        <title>Whole genome shotgun sequence of Verrucosispora gifhornensis NBRC 16317.</title>
        <authorList>
            <person name="Komaki H."/>
            <person name="Tamura T."/>
        </authorList>
    </citation>
    <scope>NUCLEOTIDE SEQUENCE [LARGE SCALE GENOMIC DNA]</scope>
    <source>
        <strain evidence="1 2">NBRC 16317</strain>
    </source>
</reference>
<protein>
    <submittedName>
        <fullName evidence="1">Uncharacterized protein</fullName>
    </submittedName>
</protein>
<name>A0ABQ4IJI6_9ACTN</name>
<dbReference type="EMBL" id="BOPA01000033">
    <property type="protein sequence ID" value="GIJ17883.1"/>
    <property type="molecule type" value="Genomic_DNA"/>
</dbReference>